<dbReference type="NCBIfam" id="TIGR01143">
    <property type="entry name" value="murF"/>
    <property type="match status" value="1"/>
</dbReference>
<dbReference type="Gene3D" id="3.40.1390.10">
    <property type="entry name" value="MurE/MurF, N-terminal domain"/>
    <property type="match status" value="1"/>
</dbReference>
<dbReference type="GO" id="GO:0009252">
    <property type="term" value="P:peptidoglycan biosynthetic process"/>
    <property type="evidence" value="ECO:0007669"/>
    <property type="project" value="UniProtKB-UniRule"/>
</dbReference>
<keyword evidence="16" id="KW-1185">Reference proteome</keyword>
<dbReference type="Gene3D" id="3.90.190.20">
    <property type="entry name" value="Mur ligase, C-terminal domain"/>
    <property type="match status" value="1"/>
</dbReference>
<dbReference type="PANTHER" id="PTHR43024:SF1">
    <property type="entry name" value="UDP-N-ACETYLMURAMOYL-TRIPEPTIDE--D-ALANYL-D-ALANINE LIGASE"/>
    <property type="match status" value="1"/>
</dbReference>
<dbReference type="InterPro" id="IPR013221">
    <property type="entry name" value="Mur_ligase_cen"/>
</dbReference>
<keyword evidence="2 10" id="KW-0436">Ligase</keyword>
<evidence type="ECO:0000256" key="2">
    <source>
        <dbReference type="ARBA" id="ARBA00022598"/>
    </source>
</evidence>
<keyword evidence="3 10" id="KW-0132">Cell division</keyword>
<dbReference type="GO" id="GO:0047480">
    <property type="term" value="F:UDP-N-acetylmuramoyl-tripeptide-D-alanyl-D-alanine ligase activity"/>
    <property type="evidence" value="ECO:0007669"/>
    <property type="project" value="UniProtKB-UniRule"/>
</dbReference>
<dbReference type="InterPro" id="IPR036615">
    <property type="entry name" value="Mur_ligase_C_dom_sf"/>
</dbReference>
<dbReference type="InterPro" id="IPR004101">
    <property type="entry name" value="Mur_ligase_C"/>
</dbReference>
<reference evidence="15 16" key="1">
    <citation type="submission" date="2019-05" db="EMBL/GenBank/DDBJ databases">
        <title>Verrucobacter flavum gen. nov., sp. nov. a new member of the family Verrucomicrobiaceae.</title>
        <authorList>
            <person name="Szuroczki S."/>
            <person name="Abbaszade G."/>
            <person name="Szabo A."/>
            <person name="Felfoldi T."/>
            <person name="Schumann P."/>
            <person name="Boka K."/>
            <person name="Keki Z."/>
            <person name="Toumi M."/>
            <person name="Toth E."/>
        </authorList>
    </citation>
    <scope>NUCLEOTIDE SEQUENCE [LARGE SCALE GENOMIC DNA]</scope>
    <source>
        <strain evidence="15 16">MG-N-17</strain>
    </source>
</reference>
<feature type="domain" description="Mur ligase central" evidence="14">
    <location>
        <begin position="113"/>
        <end position="299"/>
    </location>
</feature>
<comment type="pathway">
    <text evidence="10 11">Cell wall biogenesis; peptidoglycan biosynthesis.</text>
</comment>
<evidence type="ECO:0000256" key="7">
    <source>
        <dbReference type="ARBA" id="ARBA00022984"/>
    </source>
</evidence>
<evidence type="ECO:0000256" key="9">
    <source>
        <dbReference type="ARBA" id="ARBA00023316"/>
    </source>
</evidence>
<dbReference type="Pfam" id="PF08245">
    <property type="entry name" value="Mur_ligase_M"/>
    <property type="match status" value="1"/>
</dbReference>
<keyword evidence="9 10" id="KW-0961">Cell wall biogenesis/degradation</keyword>
<sequence length="461" mass="47828">MMELSLQQVADFCGGGLLQGEGSSLCRKVSTDSRKTGPGDLFVALAGERFDAHDFLSQVAASGVAAMLVSRVPDDLGEGDWKGGLIKVADTLVGLQSLAKAYRRLLDPLVIGVTGSNGKTSTKDLLSTLLGCKYRTAATLGNLNNHIGVPLTLLAMEPGTEAVVVEMGMNHFGEIEVLANIAAPDVAVITNIGIAHIEYMGSREGIAKEKGMLVEAISPGGMVILNANDDMTPSLRARSKAQVLTAGVGTGDVKATLLGTDAKGARFLLDFAGQETVEVALPVVGAHMVGNAALAAACAWHQGVSPTQIAEALGSVKLSKGRLQVKVVEGITFLDDSYNANPDSMRAGLKTLAEFSSSGRRVAVLGRMGELGVHAESAHIEIGEFAAGSGIDLLCTVGGDEAESMGLAAGKVRGDLAREHFASHGECAAYLRGWLKSDDVVLLKGSRAAGMEQVLSIFETS</sequence>
<dbReference type="Proteomes" id="UP000306196">
    <property type="component" value="Unassembled WGS sequence"/>
</dbReference>
<dbReference type="AlphaFoldDB" id="A0A5R8K9I1"/>
<evidence type="ECO:0000313" key="15">
    <source>
        <dbReference type="EMBL" id="TLD68992.1"/>
    </source>
</evidence>
<dbReference type="InterPro" id="IPR036565">
    <property type="entry name" value="Mur-like_cat_sf"/>
</dbReference>
<feature type="domain" description="Mur ligase C-terminal" evidence="13">
    <location>
        <begin position="321"/>
        <end position="447"/>
    </location>
</feature>
<dbReference type="GO" id="GO:0005737">
    <property type="term" value="C:cytoplasm"/>
    <property type="evidence" value="ECO:0007669"/>
    <property type="project" value="UniProtKB-SubCell"/>
</dbReference>
<dbReference type="InterPro" id="IPR005863">
    <property type="entry name" value="UDP-N-AcMur_synth"/>
</dbReference>
<evidence type="ECO:0000259" key="14">
    <source>
        <dbReference type="Pfam" id="PF08245"/>
    </source>
</evidence>
<organism evidence="15 16">
    <name type="scientific">Phragmitibacter flavus</name>
    <dbReference type="NCBI Taxonomy" id="2576071"/>
    <lineage>
        <taxon>Bacteria</taxon>
        <taxon>Pseudomonadati</taxon>
        <taxon>Verrucomicrobiota</taxon>
        <taxon>Verrucomicrobiia</taxon>
        <taxon>Verrucomicrobiales</taxon>
        <taxon>Verrucomicrobiaceae</taxon>
        <taxon>Phragmitibacter</taxon>
    </lineage>
</organism>
<dbReference type="GO" id="GO:0008766">
    <property type="term" value="F:UDP-N-acetylmuramoylalanyl-D-glutamyl-2,6-diaminopimelate-D-alanyl-D-alanine ligase activity"/>
    <property type="evidence" value="ECO:0007669"/>
    <property type="project" value="RHEA"/>
</dbReference>
<keyword evidence="4 10" id="KW-0547">Nucleotide-binding</keyword>
<dbReference type="InterPro" id="IPR000713">
    <property type="entry name" value="Mur_ligase_N"/>
</dbReference>
<keyword evidence="6 10" id="KW-0133">Cell shape</keyword>
<proteinExistence type="inferred from homology"/>
<evidence type="ECO:0000259" key="13">
    <source>
        <dbReference type="Pfam" id="PF02875"/>
    </source>
</evidence>
<keyword evidence="8 10" id="KW-0131">Cell cycle</keyword>
<dbReference type="RefSeq" id="WP_138088121.1">
    <property type="nucleotide sequence ID" value="NZ_VAUV01000017.1"/>
</dbReference>
<dbReference type="OrthoDB" id="9801978at2"/>
<dbReference type="PANTHER" id="PTHR43024">
    <property type="entry name" value="UDP-N-ACETYLMURAMOYL-TRIPEPTIDE--D-ALANYL-D-ALANINE LIGASE"/>
    <property type="match status" value="1"/>
</dbReference>
<dbReference type="EMBL" id="VAUV01000017">
    <property type="protein sequence ID" value="TLD68992.1"/>
    <property type="molecule type" value="Genomic_DNA"/>
</dbReference>
<dbReference type="InterPro" id="IPR035911">
    <property type="entry name" value="MurE/MurF_N"/>
</dbReference>
<evidence type="ECO:0000313" key="16">
    <source>
        <dbReference type="Proteomes" id="UP000306196"/>
    </source>
</evidence>
<dbReference type="GO" id="GO:0051301">
    <property type="term" value="P:cell division"/>
    <property type="evidence" value="ECO:0007669"/>
    <property type="project" value="UniProtKB-KW"/>
</dbReference>
<dbReference type="EC" id="6.3.2.10" evidence="10 11"/>
<dbReference type="GO" id="GO:0071555">
    <property type="term" value="P:cell wall organization"/>
    <property type="evidence" value="ECO:0007669"/>
    <property type="project" value="UniProtKB-KW"/>
</dbReference>
<feature type="binding site" evidence="10">
    <location>
        <begin position="115"/>
        <end position="121"/>
    </location>
    <ligand>
        <name>ATP</name>
        <dbReference type="ChEBI" id="CHEBI:30616"/>
    </ligand>
</feature>
<evidence type="ECO:0000256" key="10">
    <source>
        <dbReference type="HAMAP-Rule" id="MF_02019"/>
    </source>
</evidence>
<evidence type="ECO:0000256" key="6">
    <source>
        <dbReference type="ARBA" id="ARBA00022960"/>
    </source>
</evidence>
<comment type="caution">
    <text evidence="15">The sequence shown here is derived from an EMBL/GenBank/DDBJ whole genome shotgun (WGS) entry which is preliminary data.</text>
</comment>
<evidence type="ECO:0000256" key="11">
    <source>
        <dbReference type="RuleBase" id="RU004136"/>
    </source>
</evidence>
<evidence type="ECO:0000256" key="4">
    <source>
        <dbReference type="ARBA" id="ARBA00022741"/>
    </source>
</evidence>
<evidence type="ECO:0000259" key="12">
    <source>
        <dbReference type="Pfam" id="PF01225"/>
    </source>
</evidence>
<dbReference type="GO" id="GO:0008360">
    <property type="term" value="P:regulation of cell shape"/>
    <property type="evidence" value="ECO:0007669"/>
    <property type="project" value="UniProtKB-KW"/>
</dbReference>
<comment type="subcellular location">
    <subcellularLocation>
        <location evidence="10 11">Cytoplasm</location>
    </subcellularLocation>
</comment>
<dbReference type="HAMAP" id="MF_02019">
    <property type="entry name" value="MurF"/>
    <property type="match status" value="1"/>
</dbReference>
<dbReference type="GO" id="GO:0005524">
    <property type="term" value="F:ATP binding"/>
    <property type="evidence" value="ECO:0007669"/>
    <property type="project" value="UniProtKB-UniRule"/>
</dbReference>
<keyword evidence="5 10" id="KW-0067">ATP-binding</keyword>
<keyword evidence="7 10" id="KW-0573">Peptidoglycan synthesis</keyword>
<dbReference type="UniPathway" id="UPA00219"/>
<dbReference type="Pfam" id="PF02875">
    <property type="entry name" value="Mur_ligase_C"/>
    <property type="match status" value="1"/>
</dbReference>
<comment type="catalytic activity">
    <reaction evidence="10 11">
        <text>D-alanyl-D-alanine + UDP-N-acetyl-alpha-D-muramoyl-L-alanyl-gamma-D-glutamyl-meso-2,6-diaminopimelate + ATP = UDP-N-acetyl-alpha-D-muramoyl-L-alanyl-gamma-D-glutamyl-meso-2,6-diaminopimeloyl-D-alanyl-D-alanine + ADP + phosphate + H(+)</text>
        <dbReference type="Rhea" id="RHEA:28374"/>
        <dbReference type="ChEBI" id="CHEBI:15378"/>
        <dbReference type="ChEBI" id="CHEBI:30616"/>
        <dbReference type="ChEBI" id="CHEBI:43474"/>
        <dbReference type="ChEBI" id="CHEBI:57822"/>
        <dbReference type="ChEBI" id="CHEBI:61386"/>
        <dbReference type="ChEBI" id="CHEBI:83905"/>
        <dbReference type="ChEBI" id="CHEBI:456216"/>
        <dbReference type="EC" id="6.3.2.10"/>
    </reaction>
</comment>
<dbReference type="InterPro" id="IPR051046">
    <property type="entry name" value="MurCDEF_CellWall_CoF430Synth"/>
</dbReference>
<dbReference type="SUPFAM" id="SSF53623">
    <property type="entry name" value="MurD-like peptide ligases, catalytic domain"/>
    <property type="match status" value="1"/>
</dbReference>
<evidence type="ECO:0000256" key="3">
    <source>
        <dbReference type="ARBA" id="ARBA00022618"/>
    </source>
</evidence>
<dbReference type="Pfam" id="PF01225">
    <property type="entry name" value="Mur_ligase"/>
    <property type="match status" value="1"/>
</dbReference>
<name>A0A5R8K9I1_9BACT</name>
<dbReference type="SUPFAM" id="SSF53244">
    <property type="entry name" value="MurD-like peptide ligases, peptide-binding domain"/>
    <property type="match status" value="1"/>
</dbReference>
<evidence type="ECO:0000256" key="8">
    <source>
        <dbReference type="ARBA" id="ARBA00023306"/>
    </source>
</evidence>
<feature type="domain" description="Mur ligase N-terminal catalytic" evidence="12">
    <location>
        <begin position="29"/>
        <end position="72"/>
    </location>
</feature>
<dbReference type="SUPFAM" id="SSF63418">
    <property type="entry name" value="MurE/MurF N-terminal domain"/>
    <property type="match status" value="1"/>
</dbReference>
<comment type="function">
    <text evidence="10 11">Involved in cell wall formation. Catalyzes the final step in the synthesis of UDP-N-acetylmuramoyl-pentapeptide, the precursor of murein.</text>
</comment>
<keyword evidence="1 10" id="KW-0963">Cytoplasm</keyword>
<comment type="similarity">
    <text evidence="10">Belongs to the MurCDEF family. MurF subfamily.</text>
</comment>
<evidence type="ECO:0000256" key="5">
    <source>
        <dbReference type="ARBA" id="ARBA00022840"/>
    </source>
</evidence>
<gene>
    <name evidence="10" type="primary">murF</name>
    <name evidence="15" type="ORF">FEM03_20235</name>
</gene>
<accession>A0A5R8K9I1</accession>
<dbReference type="Gene3D" id="3.40.1190.10">
    <property type="entry name" value="Mur-like, catalytic domain"/>
    <property type="match status" value="1"/>
</dbReference>
<protein>
    <recommendedName>
        <fullName evidence="10 11">UDP-N-acetylmuramoyl-tripeptide--D-alanyl-D-alanine ligase</fullName>
        <ecNumber evidence="10 11">6.3.2.10</ecNumber>
    </recommendedName>
    <alternativeName>
        <fullName evidence="10">D-alanyl-D-alanine-adding enzyme</fullName>
    </alternativeName>
</protein>
<evidence type="ECO:0000256" key="1">
    <source>
        <dbReference type="ARBA" id="ARBA00022490"/>
    </source>
</evidence>